<accession>A0A4Y6Q0U8</accession>
<gene>
    <name evidence="2" type="ORF">FIV42_26710</name>
</gene>
<feature type="region of interest" description="Disordered" evidence="1">
    <location>
        <begin position="74"/>
        <end position="115"/>
    </location>
</feature>
<dbReference type="RefSeq" id="WP_141200648.1">
    <property type="nucleotide sequence ID" value="NZ_CP041186.1"/>
</dbReference>
<keyword evidence="3" id="KW-1185">Reference proteome</keyword>
<accession>A0A5B8YBV4</accession>
<dbReference type="EMBL" id="CP041186">
    <property type="protein sequence ID" value="QDG54204.1"/>
    <property type="molecule type" value="Genomic_DNA"/>
</dbReference>
<feature type="compositionally biased region" description="Low complexity" evidence="1">
    <location>
        <begin position="74"/>
        <end position="88"/>
    </location>
</feature>
<evidence type="ECO:0000256" key="1">
    <source>
        <dbReference type="SAM" id="MobiDB-lite"/>
    </source>
</evidence>
<organism evidence="2 3">
    <name type="scientific">Persicimonas caeni</name>
    <dbReference type="NCBI Taxonomy" id="2292766"/>
    <lineage>
        <taxon>Bacteria</taxon>
        <taxon>Deltaproteobacteria</taxon>
        <taxon>Bradymonadales</taxon>
        <taxon>Bradymonadaceae</taxon>
        <taxon>Persicimonas</taxon>
    </lineage>
</organism>
<protein>
    <submittedName>
        <fullName evidence="2">Uncharacterized protein</fullName>
    </submittedName>
</protein>
<name>A0A4Y6Q0U8_PERCE</name>
<sequence>MQSLLTTRILAVLVGALASVCFVGCQVELDRTGQYFRCETQRDCSSGYECVSVDGQLACVPSGEVDGLLDASQDATTDAADTSTPTDTGDTDTSDAQPSDVGQPDADSGDDVSTPDGGCTPCEAGCSADLRQKIVCADTDGDGCEEPRAIECDGTRYCDTITNECEFCGNQACNLNDEPSCTPAGIGEYSTFIRSCVQQDDGCGELVLEECVDGVCVADTSPYCAVHECNQDQCSPSLAAILRCQTDSLTGQRKLVTGQQCSPNQRCQSTNAGPACVCQHQCSPGQERCNGDTYQTCVTGADGCHIWQSDTTCQGSSHNATFGCSNGVQKCVNGPTDACLKPIVEQCPNGQTCTQTGPGSYLCQ</sequence>
<dbReference type="AlphaFoldDB" id="A0A4Y6Q0U8"/>
<proteinExistence type="predicted"/>
<evidence type="ECO:0000313" key="2">
    <source>
        <dbReference type="EMBL" id="QDG54204.1"/>
    </source>
</evidence>
<evidence type="ECO:0000313" key="3">
    <source>
        <dbReference type="Proteomes" id="UP000315995"/>
    </source>
</evidence>
<reference evidence="2 3" key="1">
    <citation type="submission" date="2019-06" db="EMBL/GenBank/DDBJ databases">
        <title>Persicimonas caeni gen. nov., sp. nov., a predatory bacterium isolated from solar saltern.</title>
        <authorList>
            <person name="Wang S."/>
        </authorList>
    </citation>
    <scope>NUCLEOTIDE SEQUENCE [LARGE SCALE GENOMIC DNA]</scope>
    <source>
        <strain evidence="2 3">YN101</strain>
    </source>
</reference>
<dbReference type="Proteomes" id="UP000315995">
    <property type="component" value="Chromosome"/>
</dbReference>